<dbReference type="AlphaFoldDB" id="A0A1R1LJS3"/>
<reference evidence="6 7" key="1">
    <citation type="submission" date="2016-12" db="EMBL/GenBank/DDBJ databases">
        <title>Draft genome of Tersicoccus phoenicis 1P05MA.</title>
        <authorList>
            <person name="Nakajima Y."/>
            <person name="Yoshizawa S."/>
            <person name="Nakamura K."/>
            <person name="Ogura Y."/>
            <person name="Hayashi T."/>
            <person name="Kogure K."/>
        </authorList>
    </citation>
    <scope>NUCLEOTIDE SEQUENCE [LARGE SCALE GENOMIC DNA]</scope>
    <source>
        <strain evidence="6 7">1p05MA</strain>
    </source>
</reference>
<keyword evidence="1" id="KW-0540">Nuclease</keyword>
<name>A0A1R1LJS3_9MICC</name>
<dbReference type="Pfam" id="PF01850">
    <property type="entry name" value="PIN"/>
    <property type="match status" value="1"/>
</dbReference>
<evidence type="ECO:0000256" key="4">
    <source>
        <dbReference type="ARBA" id="ARBA00022842"/>
    </source>
</evidence>
<evidence type="ECO:0000256" key="3">
    <source>
        <dbReference type="ARBA" id="ARBA00022801"/>
    </source>
</evidence>
<dbReference type="GO" id="GO:0046872">
    <property type="term" value="F:metal ion binding"/>
    <property type="evidence" value="ECO:0007669"/>
    <property type="project" value="UniProtKB-KW"/>
</dbReference>
<keyword evidence="4" id="KW-0460">Magnesium</keyword>
<dbReference type="CDD" id="cd09872">
    <property type="entry name" value="PIN_Sll0205-like"/>
    <property type="match status" value="1"/>
</dbReference>
<dbReference type="GO" id="GO:0004518">
    <property type="term" value="F:nuclease activity"/>
    <property type="evidence" value="ECO:0007669"/>
    <property type="project" value="UniProtKB-KW"/>
</dbReference>
<gene>
    <name evidence="6" type="ORF">BKD30_03445</name>
</gene>
<evidence type="ECO:0000313" key="7">
    <source>
        <dbReference type="Proteomes" id="UP000187085"/>
    </source>
</evidence>
<dbReference type="Gene3D" id="3.40.50.1010">
    <property type="entry name" value="5'-nuclease"/>
    <property type="match status" value="1"/>
</dbReference>
<sequence length="131" mass="14535">MGMTYLLDTHVVLWLLGDPDRVPEHWRRTLADRESTVVVSAISALEVATKERLRKLEVPGLVAGWEAHLTASGMTSLSVSARHALAAGKLVWEHRDPFDRVLVAQARCEGHTLVTVDRTITAREDIATATW</sequence>
<evidence type="ECO:0000313" key="6">
    <source>
        <dbReference type="EMBL" id="OMH27706.1"/>
    </source>
</evidence>
<dbReference type="InterPro" id="IPR002716">
    <property type="entry name" value="PIN_dom"/>
</dbReference>
<proteinExistence type="predicted"/>
<protein>
    <recommendedName>
        <fullName evidence="5">PIN domain-containing protein</fullName>
    </recommendedName>
</protein>
<dbReference type="InterPro" id="IPR029060">
    <property type="entry name" value="PIN-like_dom_sf"/>
</dbReference>
<dbReference type="SUPFAM" id="SSF88723">
    <property type="entry name" value="PIN domain-like"/>
    <property type="match status" value="1"/>
</dbReference>
<keyword evidence="3" id="KW-0378">Hydrolase</keyword>
<evidence type="ECO:0000256" key="2">
    <source>
        <dbReference type="ARBA" id="ARBA00022723"/>
    </source>
</evidence>
<dbReference type="InterPro" id="IPR041705">
    <property type="entry name" value="PIN_Sll0205"/>
</dbReference>
<feature type="domain" description="PIN" evidence="5">
    <location>
        <begin position="5"/>
        <end position="120"/>
    </location>
</feature>
<accession>A0A1R1LJS3</accession>
<evidence type="ECO:0000256" key="1">
    <source>
        <dbReference type="ARBA" id="ARBA00022722"/>
    </source>
</evidence>
<organism evidence="6 7">
    <name type="scientific">Tersicoccus phoenicis</name>
    <dbReference type="NCBI Taxonomy" id="554083"/>
    <lineage>
        <taxon>Bacteria</taxon>
        <taxon>Bacillati</taxon>
        <taxon>Actinomycetota</taxon>
        <taxon>Actinomycetes</taxon>
        <taxon>Micrococcales</taxon>
        <taxon>Micrococcaceae</taxon>
        <taxon>Tersicoccus</taxon>
    </lineage>
</organism>
<dbReference type="STRING" id="554083.BKD30_03445"/>
<dbReference type="InterPro" id="IPR052919">
    <property type="entry name" value="TA_system_RNase"/>
</dbReference>
<comment type="caution">
    <text evidence="6">The sequence shown here is derived from an EMBL/GenBank/DDBJ whole genome shotgun (WGS) entry which is preliminary data.</text>
</comment>
<keyword evidence="2" id="KW-0479">Metal-binding</keyword>
<dbReference type="PANTHER" id="PTHR36173">
    <property type="entry name" value="RIBONUCLEASE VAPC16-RELATED"/>
    <property type="match status" value="1"/>
</dbReference>
<dbReference type="EMBL" id="MRDE01000016">
    <property type="protein sequence ID" value="OMH27706.1"/>
    <property type="molecule type" value="Genomic_DNA"/>
</dbReference>
<dbReference type="PANTHER" id="PTHR36173:SF1">
    <property type="entry name" value="RIBONUCLEASE VAPC22"/>
    <property type="match status" value="1"/>
</dbReference>
<dbReference type="Proteomes" id="UP000187085">
    <property type="component" value="Unassembled WGS sequence"/>
</dbReference>
<dbReference type="GO" id="GO:0016787">
    <property type="term" value="F:hydrolase activity"/>
    <property type="evidence" value="ECO:0007669"/>
    <property type="project" value="UniProtKB-KW"/>
</dbReference>
<keyword evidence="7" id="KW-1185">Reference proteome</keyword>
<evidence type="ECO:0000259" key="5">
    <source>
        <dbReference type="Pfam" id="PF01850"/>
    </source>
</evidence>